<dbReference type="eggNOG" id="COG2603">
    <property type="taxonomic scope" value="Bacteria"/>
</dbReference>
<dbReference type="InterPro" id="IPR017582">
    <property type="entry name" value="SelU"/>
</dbReference>
<accession>Q31B10</accession>
<dbReference type="GO" id="GO:0002098">
    <property type="term" value="P:tRNA wobble uridine modification"/>
    <property type="evidence" value="ECO:0007669"/>
    <property type="project" value="InterPro"/>
</dbReference>
<dbReference type="CDD" id="cd01520">
    <property type="entry name" value="RHOD_YbbB"/>
    <property type="match status" value="1"/>
</dbReference>
<dbReference type="Pfam" id="PF26341">
    <property type="entry name" value="AAA_SelU"/>
    <property type="match status" value="1"/>
</dbReference>
<dbReference type="InterPro" id="IPR036873">
    <property type="entry name" value="Rhodanese-like_dom_sf"/>
</dbReference>
<dbReference type="HOGENOM" id="CLU_043456_0_0_3"/>
<evidence type="ECO:0000259" key="2">
    <source>
        <dbReference type="PROSITE" id="PS50206"/>
    </source>
</evidence>
<keyword evidence="1" id="KW-0711">Selenium</keyword>
<protein>
    <submittedName>
        <fullName evidence="3">Rhodanese-like protein</fullName>
    </submittedName>
</protein>
<dbReference type="InterPro" id="IPR058840">
    <property type="entry name" value="AAA_SelU"/>
</dbReference>
<sequence length="347" mass="40955">MYFKRKELEKFRSFKGPLIDVRSPSEYYKGHMPNSINIPLFNNDERSIIGTIYKKEGRKKAVIEGLKFFEKKMEFLLDNLFLNIDSYKTIPDINNNELFIRIYCSRGGMRSQSISWLLEKYKLNPITLKGGYKTYRKWILDCFSKKWNIIIIGGKTGSGKTRLLSLLEKYKYQTIDLEGFACHRGSTFGGLGMREQPTNEQFENKIAEKLYSFQTINNIFVEAESANIGKCKIPHEFFNQMKKSRRIEILRSESNRLDELINTYSVFKKEELKDSVQRIKKRLGPQRTKIALESIDEEKWDLVCRSVLDYYDRCYEYEKVGKENITLLDLTDKNYDEKIIELLNNIL</sequence>
<dbReference type="RefSeq" id="WP_011376430.1">
    <property type="nucleotide sequence ID" value="NC_007577.1"/>
</dbReference>
<dbReference type="EMBL" id="CP000111">
    <property type="protein sequence ID" value="ABB49935.1"/>
    <property type="molecule type" value="Genomic_DNA"/>
</dbReference>
<dbReference type="STRING" id="74546.PMT9312_0875"/>
<evidence type="ECO:0000313" key="4">
    <source>
        <dbReference type="Proteomes" id="UP000002715"/>
    </source>
</evidence>
<dbReference type="GO" id="GO:0043828">
    <property type="term" value="F:tRNA 2-selenouridine synthase activity"/>
    <property type="evidence" value="ECO:0007669"/>
    <property type="project" value="InterPro"/>
</dbReference>
<dbReference type="Gene3D" id="3.40.50.300">
    <property type="entry name" value="P-loop containing nucleotide triphosphate hydrolases"/>
    <property type="match status" value="1"/>
</dbReference>
<dbReference type="SUPFAM" id="SSF52540">
    <property type="entry name" value="P-loop containing nucleoside triphosphate hydrolases"/>
    <property type="match status" value="1"/>
</dbReference>
<evidence type="ECO:0000313" key="3">
    <source>
        <dbReference type="EMBL" id="ABB49935.1"/>
    </source>
</evidence>
<dbReference type="NCBIfam" id="NF008750">
    <property type="entry name" value="PRK11784.1-2"/>
    <property type="match status" value="1"/>
</dbReference>
<dbReference type="Gene3D" id="3.40.250.10">
    <property type="entry name" value="Rhodanese-like domain"/>
    <property type="match status" value="1"/>
</dbReference>
<evidence type="ECO:0000256" key="1">
    <source>
        <dbReference type="ARBA" id="ARBA00023266"/>
    </source>
</evidence>
<dbReference type="PANTHER" id="PTHR30401:SF0">
    <property type="entry name" value="TRNA 2-SELENOURIDINE SYNTHASE"/>
    <property type="match status" value="1"/>
</dbReference>
<dbReference type="SUPFAM" id="SSF52821">
    <property type="entry name" value="Rhodanese/Cell cycle control phosphatase"/>
    <property type="match status" value="1"/>
</dbReference>
<dbReference type="OrthoDB" id="9808735at2"/>
<dbReference type="NCBIfam" id="TIGR03167">
    <property type="entry name" value="tRNA_sel_U_synt"/>
    <property type="match status" value="1"/>
</dbReference>
<dbReference type="Proteomes" id="UP000002715">
    <property type="component" value="Chromosome"/>
</dbReference>
<dbReference type="InterPro" id="IPR001763">
    <property type="entry name" value="Rhodanese-like_dom"/>
</dbReference>
<dbReference type="InterPro" id="IPR027417">
    <property type="entry name" value="P-loop_NTPase"/>
</dbReference>
<proteinExistence type="predicted"/>
<dbReference type="KEGG" id="pmi:PMT9312_0875"/>
<organism evidence="3 4">
    <name type="scientific">Prochlorococcus marinus (strain MIT 9312)</name>
    <dbReference type="NCBI Taxonomy" id="74546"/>
    <lineage>
        <taxon>Bacteria</taxon>
        <taxon>Bacillati</taxon>
        <taxon>Cyanobacteriota</taxon>
        <taxon>Cyanophyceae</taxon>
        <taxon>Synechococcales</taxon>
        <taxon>Prochlorococcaceae</taxon>
        <taxon>Prochlorococcus</taxon>
    </lineage>
</organism>
<reference evidence="4" key="1">
    <citation type="submission" date="2005-07" db="EMBL/GenBank/DDBJ databases">
        <title>Complete sequence of Prochlorococcus marinus str. MIT 9312.</title>
        <authorList>
            <consortium name="US DOE Joint Genome Institute"/>
            <person name="Copeland A."/>
            <person name="Lucas S."/>
            <person name="Lapidus A."/>
            <person name="Barry K."/>
            <person name="Detter J.C."/>
            <person name="Glavina T."/>
            <person name="Hammon N."/>
            <person name="Israni S."/>
            <person name="Pitluck S."/>
            <person name="Thiel J."/>
            <person name="Schmutz J."/>
            <person name="Larimer F."/>
            <person name="Land M."/>
            <person name="Kyrpides N."/>
            <person name="Lykidis A."/>
            <person name="Richardson P."/>
        </authorList>
    </citation>
    <scope>NUCLEOTIDE SEQUENCE [LARGE SCALE GENOMIC DNA]</scope>
    <source>
        <strain evidence="4">MIT 9312</strain>
    </source>
</reference>
<dbReference type="PANTHER" id="PTHR30401">
    <property type="entry name" value="TRNA 2-SELENOURIDINE SYNTHASE"/>
    <property type="match status" value="1"/>
</dbReference>
<gene>
    <name evidence="3" type="ordered locus">PMT9312_0875</name>
</gene>
<name>Q31B10_PROM9</name>
<dbReference type="PROSITE" id="PS50206">
    <property type="entry name" value="RHODANESE_3"/>
    <property type="match status" value="1"/>
</dbReference>
<dbReference type="AlphaFoldDB" id="Q31B10"/>
<feature type="domain" description="Rhodanese" evidence="2">
    <location>
        <begin position="18"/>
        <end position="144"/>
    </location>
</feature>
<dbReference type="Pfam" id="PF00581">
    <property type="entry name" value="Rhodanese"/>
    <property type="match status" value="1"/>
</dbReference>
<dbReference type="SMART" id="SM00450">
    <property type="entry name" value="RHOD"/>
    <property type="match status" value="1"/>
</dbReference>